<evidence type="ECO:0000313" key="4">
    <source>
        <dbReference type="Proteomes" id="UP000243937"/>
    </source>
</evidence>
<dbReference type="InterPro" id="IPR007428">
    <property type="entry name" value="MlaA"/>
</dbReference>
<dbReference type="KEGG" id="opf:CBP31_12905"/>
<sequence>MWQKILIISSLLLAGCAAQDSNGETQPLVTKDAFNDYKPIDGATSTADDARDPFEPVNRLSWVINYDVLDPYLVRPAAHAYAGYVAVPIRESVQNAVLNLEEPASFVNHLITGDVQGAGTNLVRFGINSTVGVLGFFDVAEKMTLSRRSKDFSQVLGQMGVGNGPFLMVPLYGPTTLRELSGDFVDGLYFPYDLMTFGMRAGKFVLNGLYERSELIDREPIIDNALDPYGLTKDLYLQYQDAKIGKETVTDLDEGLADFMDEIDG</sequence>
<gene>
    <name evidence="3" type="ORF">CBP31_12905</name>
</gene>
<dbReference type="OrthoDB" id="9785326at2"/>
<dbReference type="GO" id="GO:0120010">
    <property type="term" value="P:intermembrane phospholipid transfer"/>
    <property type="evidence" value="ECO:0007669"/>
    <property type="project" value="TreeGrafter"/>
</dbReference>
<keyword evidence="4" id="KW-1185">Reference proteome</keyword>
<accession>A0A1Y0D7B2</accession>
<protein>
    <recommendedName>
        <fullName evidence="5">ABC transporter</fullName>
    </recommendedName>
</protein>
<comment type="similarity">
    <text evidence="1">Belongs to the MlaA family.</text>
</comment>
<dbReference type="EMBL" id="CP021377">
    <property type="protein sequence ID" value="ART83410.1"/>
    <property type="molecule type" value="Genomic_DNA"/>
</dbReference>
<keyword evidence="2" id="KW-0732">Signal</keyword>
<dbReference type="PANTHER" id="PTHR30035">
    <property type="entry name" value="LIPOPROTEIN VACJ-RELATED"/>
    <property type="match status" value="1"/>
</dbReference>
<dbReference type="GO" id="GO:0016020">
    <property type="term" value="C:membrane"/>
    <property type="evidence" value="ECO:0007669"/>
    <property type="project" value="InterPro"/>
</dbReference>
<reference evidence="3 4" key="1">
    <citation type="journal article" date="2014" name="Int. J. Syst. Evol. Microbiol.">
        <title>Oceanisphaera profunda sp. nov., a marine bacterium isolated from deep-sea sediment, and emended description of the genus Oceanisphaera.</title>
        <authorList>
            <person name="Xu Z."/>
            <person name="Zhang X.Y."/>
            <person name="Su H.N."/>
            <person name="Yu Z.C."/>
            <person name="Liu C."/>
            <person name="Li H."/>
            <person name="Chen X.L."/>
            <person name="Song X.Y."/>
            <person name="Xie B.B."/>
            <person name="Qin Q.L."/>
            <person name="Zhou B.C."/>
            <person name="Shi M."/>
            <person name="Huang Y."/>
            <person name="Zhang Y.Z."/>
        </authorList>
    </citation>
    <scope>NUCLEOTIDE SEQUENCE [LARGE SCALE GENOMIC DNA]</scope>
    <source>
        <strain evidence="3 4">SM1222</strain>
    </source>
</reference>
<dbReference type="PRINTS" id="PR01805">
    <property type="entry name" value="VACJLIPOPROT"/>
</dbReference>
<dbReference type="RefSeq" id="WP_087037937.1">
    <property type="nucleotide sequence ID" value="NZ_CP021377.1"/>
</dbReference>
<proteinExistence type="inferred from homology"/>
<dbReference type="Proteomes" id="UP000243937">
    <property type="component" value="Chromosome"/>
</dbReference>
<evidence type="ECO:0008006" key="5">
    <source>
        <dbReference type="Google" id="ProtNLM"/>
    </source>
</evidence>
<evidence type="ECO:0000256" key="2">
    <source>
        <dbReference type="ARBA" id="ARBA00022729"/>
    </source>
</evidence>
<organism evidence="3 4">
    <name type="scientific">Oceanisphaera profunda</name>
    <dbReference type="NCBI Taxonomy" id="1416627"/>
    <lineage>
        <taxon>Bacteria</taxon>
        <taxon>Pseudomonadati</taxon>
        <taxon>Pseudomonadota</taxon>
        <taxon>Gammaproteobacteria</taxon>
        <taxon>Aeromonadales</taxon>
        <taxon>Aeromonadaceae</taxon>
        <taxon>Oceanisphaera</taxon>
    </lineage>
</organism>
<dbReference type="AlphaFoldDB" id="A0A1Y0D7B2"/>
<dbReference type="PANTHER" id="PTHR30035:SF3">
    <property type="entry name" value="INTERMEMBRANE PHOSPHOLIPID TRANSPORT SYSTEM LIPOPROTEIN MLAA"/>
    <property type="match status" value="1"/>
</dbReference>
<name>A0A1Y0D7B2_9GAMM</name>
<evidence type="ECO:0000256" key="1">
    <source>
        <dbReference type="ARBA" id="ARBA00010634"/>
    </source>
</evidence>
<dbReference type="Pfam" id="PF04333">
    <property type="entry name" value="MlaA"/>
    <property type="match status" value="1"/>
</dbReference>
<dbReference type="PROSITE" id="PS51257">
    <property type="entry name" value="PROKAR_LIPOPROTEIN"/>
    <property type="match status" value="1"/>
</dbReference>
<evidence type="ECO:0000313" key="3">
    <source>
        <dbReference type="EMBL" id="ART83410.1"/>
    </source>
</evidence>